<keyword evidence="2" id="KW-1185">Reference proteome</keyword>
<name>A0A1G8Y6H1_9RHOB</name>
<evidence type="ECO:0000313" key="1">
    <source>
        <dbReference type="EMBL" id="SDJ98237.1"/>
    </source>
</evidence>
<accession>A0A1G8Y6H1</accession>
<protein>
    <submittedName>
        <fullName evidence="1">Papain-like cysteine protease AvrRpt2</fullName>
    </submittedName>
</protein>
<dbReference type="EMBL" id="FNEK01000028">
    <property type="protein sequence ID" value="SDJ98237.1"/>
    <property type="molecule type" value="Genomic_DNA"/>
</dbReference>
<proteinExistence type="predicted"/>
<keyword evidence="1" id="KW-0645">Protease</keyword>
<keyword evidence="1" id="KW-0378">Hydrolase</keyword>
<dbReference type="OrthoDB" id="8228705at2"/>
<reference evidence="1 2" key="1">
    <citation type="submission" date="2016-10" db="EMBL/GenBank/DDBJ databases">
        <authorList>
            <person name="de Groot N.N."/>
        </authorList>
    </citation>
    <scope>NUCLEOTIDE SEQUENCE [LARGE SCALE GENOMIC DNA]</scope>
    <source>
        <strain evidence="1 2">DSM 25294</strain>
    </source>
</reference>
<dbReference type="InterPro" id="IPR022118">
    <property type="entry name" value="Peptidase_C70_AvrRpt2"/>
</dbReference>
<sequence>MGSIKYDVPRLQQAKSMSCWNAAAMMIGYTYEVGPRQIALEAAYVSNTGITVDEVKKLAKFEGLKLLNSSDHEFTAASLIATLTRYGPIWAAGMWFGVAHAVVVIGCNDSGEGAVAFNDPGDGQEKSRSVSWFNEKRIRGTMLVRGYPPRTIGHWV</sequence>
<dbReference type="Proteomes" id="UP000199382">
    <property type="component" value="Unassembled WGS sequence"/>
</dbReference>
<dbReference type="AlphaFoldDB" id="A0A1G8Y6H1"/>
<dbReference type="RefSeq" id="WP_139188397.1">
    <property type="nucleotide sequence ID" value="NZ_FNEK01000028.1"/>
</dbReference>
<evidence type="ECO:0000313" key="2">
    <source>
        <dbReference type="Proteomes" id="UP000199382"/>
    </source>
</evidence>
<gene>
    <name evidence="1" type="ORF">SAMN04488026_102829</name>
</gene>
<dbReference type="Pfam" id="PF12385">
    <property type="entry name" value="Peptidase_C70"/>
    <property type="match status" value="1"/>
</dbReference>
<organism evidence="1 2">
    <name type="scientific">Aliiruegeria lutimaris</name>
    <dbReference type="NCBI Taxonomy" id="571298"/>
    <lineage>
        <taxon>Bacteria</taxon>
        <taxon>Pseudomonadati</taxon>
        <taxon>Pseudomonadota</taxon>
        <taxon>Alphaproteobacteria</taxon>
        <taxon>Rhodobacterales</taxon>
        <taxon>Roseobacteraceae</taxon>
        <taxon>Aliiruegeria</taxon>
    </lineage>
</organism>
<dbReference type="GO" id="GO:0006508">
    <property type="term" value="P:proteolysis"/>
    <property type="evidence" value="ECO:0007669"/>
    <property type="project" value="UniProtKB-KW"/>
</dbReference>
<dbReference type="GO" id="GO:0008233">
    <property type="term" value="F:peptidase activity"/>
    <property type="evidence" value="ECO:0007669"/>
    <property type="project" value="UniProtKB-KW"/>
</dbReference>